<dbReference type="Proteomes" id="UP000487649">
    <property type="component" value="Unassembled WGS sequence"/>
</dbReference>
<keyword evidence="2" id="KW-0813">Transport</keyword>
<dbReference type="GO" id="GO:0005886">
    <property type="term" value="C:plasma membrane"/>
    <property type="evidence" value="ECO:0007669"/>
    <property type="project" value="UniProtKB-SubCell"/>
</dbReference>
<comment type="subcellular location">
    <subcellularLocation>
        <location evidence="1">Cell membrane</location>
        <topology evidence="1">Multi-pass membrane protein</topology>
    </subcellularLocation>
</comment>
<name>A0A173TFI9_9FIRM</name>
<accession>A0A173TFI9</accession>
<dbReference type="RefSeq" id="WP_006784490.1">
    <property type="nucleotide sequence ID" value="NZ_CABJBH010000002.1"/>
</dbReference>
<dbReference type="OrthoDB" id="9810952at2"/>
<reference evidence="8 9" key="1">
    <citation type="journal article" date="2019" name="Nat. Med.">
        <title>A library of human gut bacterial isolates paired with longitudinal multiomics data enables mechanistic microbiome research.</title>
        <authorList>
            <person name="Poyet M."/>
            <person name="Groussin M."/>
            <person name="Gibbons S.M."/>
            <person name="Avila-Pacheco J."/>
            <person name="Jiang X."/>
            <person name="Kearney S.M."/>
            <person name="Perrotta A.R."/>
            <person name="Berdy B."/>
            <person name="Zhao S."/>
            <person name="Lieberman T.D."/>
            <person name="Swanson P.K."/>
            <person name="Smith M."/>
            <person name="Roesemann S."/>
            <person name="Alexander J.E."/>
            <person name="Rich S.A."/>
            <person name="Livny J."/>
            <person name="Vlamakis H."/>
            <person name="Clish C."/>
            <person name="Bullock K."/>
            <person name="Deik A."/>
            <person name="Scott J."/>
            <person name="Pierce K.A."/>
            <person name="Xavier R.J."/>
            <person name="Alm E.J."/>
        </authorList>
    </citation>
    <scope>NUCLEOTIDE SEQUENCE [LARGE SCALE GENOMIC DNA]</scope>
    <source>
        <strain evidence="8 9">BIOML-A198</strain>
    </source>
</reference>
<comment type="caution">
    <text evidence="8">The sequence shown here is derived from an EMBL/GenBank/DDBJ whole genome shotgun (WGS) entry which is preliminary data.</text>
</comment>
<evidence type="ECO:0000256" key="6">
    <source>
        <dbReference type="ARBA" id="ARBA00023065"/>
    </source>
</evidence>
<protein>
    <submittedName>
        <fullName evidence="8">TrkH family potassium uptake protein</fullName>
    </submittedName>
</protein>
<dbReference type="InterPro" id="IPR003445">
    <property type="entry name" value="Cat_transpt"/>
</dbReference>
<evidence type="ECO:0000256" key="3">
    <source>
        <dbReference type="ARBA" id="ARBA00022475"/>
    </source>
</evidence>
<evidence type="ECO:0000313" key="9">
    <source>
        <dbReference type="Proteomes" id="UP000487649"/>
    </source>
</evidence>
<dbReference type="GO" id="GO:0030001">
    <property type="term" value="P:metal ion transport"/>
    <property type="evidence" value="ECO:0007669"/>
    <property type="project" value="UniProtKB-ARBA"/>
</dbReference>
<evidence type="ECO:0000313" key="8">
    <source>
        <dbReference type="EMBL" id="MTK20226.1"/>
    </source>
</evidence>
<keyword evidence="5" id="KW-1133">Transmembrane helix</keyword>
<evidence type="ECO:0000256" key="5">
    <source>
        <dbReference type="ARBA" id="ARBA00022989"/>
    </source>
</evidence>
<organism evidence="8 9">
    <name type="scientific">Turicibacter sanguinis</name>
    <dbReference type="NCBI Taxonomy" id="154288"/>
    <lineage>
        <taxon>Bacteria</taxon>
        <taxon>Bacillati</taxon>
        <taxon>Bacillota</taxon>
        <taxon>Erysipelotrichia</taxon>
        <taxon>Erysipelotrichales</taxon>
        <taxon>Turicibacteraceae</taxon>
        <taxon>Turicibacter</taxon>
    </lineage>
</organism>
<evidence type="ECO:0000256" key="7">
    <source>
        <dbReference type="ARBA" id="ARBA00023136"/>
    </source>
</evidence>
<dbReference type="PANTHER" id="PTHR32024">
    <property type="entry name" value="TRK SYSTEM POTASSIUM UPTAKE PROTEIN TRKG-RELATED"/>
    <property type="match status" value="1"/>
</dbReference>
<sequence>MFIVKKLRNFIHSTPTRLIVGYYFMFTIGFAFLLWLPFSLNEGVSLSFLDALFISTSGLSNTGLSPVSPVDTFSIPGILILALNLQIGGLGLMMISTAIWLLAGHKISTRERALIMTDQNQINLSGVVKLVKSVLISFLAIELVFMLILGNYYYFAGYYPIYWQAMLQGFFTTVSAITNSGFDITGSSLMPFQKDYFVQTLHMFLMFFGAMGFPVILDIKKYFQCRRTKQRFKFSIYTKLTMVTTIILWVVGIVGFYLFEWNHFLADKGLIEGFFYATFNSLTTRNAGFATVDMNAFSTATLTMFCGLMFVGSSPNSSGGGIRTTTFALMVLAILSFARGKQYVNIYGREIETQTVYKSFMIYIVATFIVSLSTLLICMSDQFPLMEIFFEVCSAFGTTGLSMGITGSLTSFAKLVLIATMFIGRIGIIAFLMIFRANVHPAKVRYPKVDIIIG</sequence>
<gene>
    <name evidence="8" type="ORF">GMA92_02080</name>
</gene>
<evidence type="ECO:0000256" key="4">
    <source>
        <dbReference type="ARBA" id="ARBA00022692"/>
    </source>
</evidence>
<keyword evidence="6" id="KW-0406">Ion transport</keyword>
<evidence type="ECO:0000256" key="2">
    <source>
        <dbReference type="ARBA" id="ARBA00022448"/>
    </source>
</evidence>
<keyword evidence="7" id="KW-0472">Membrane</keyword>
<evidence type="ECO:0000256" key="1">
    <source>
        <dbReference type="ARBA" id="ARBA00004651"/>
    </source>
</evidence>
<proteinExistence type="predicted"/>
<keyword evidence="3" id="KW-1003">Cell membrane</keyword>
<dbReference type="PANTHER" id="PTHR32024:SF4">
    <property type="entry name" value="KTR SYSTEM POTASSIUM UPTAKE PROTEIN D"/>
    <property type="match status" value="1"/>
</dbReference>
<keyword evidence="4" id="KW-0812">Transmembrane</keyword>
<dbReference type="EMBL" id="WMQE01000003">
    <property type="protein sequence ID" value="MTK20226.1"/>
    <property type="molecule type" value="Genomic_DNA"/>
</dbReference>
<dbReference type="GO" id="GO:0008324">
    <property type="term" value="F:monoatomic cation transmembrane transporter activity"/>
    <property type="evidence" value="ECO:0007669"/>
    <property type="project" value="InterPro"/>
</dbReference>
<dbReference type="GeneID" id="60058402"/>
<dbReference type="Pfam" id="PF02386">
    <property type="entry name" value="TrkH"/>
    <property type="match status" value="1"/>
</dbReference>
<dbReference type="AlphaFoldDB" id="A0A173TFI9"/>